<feature type="region of interest" description="Disordered" evidence="1">
    <location>
        <begin position="1"/>
        <end position="21"/>
    </location>
</feature>
<feature type="compositionally biased region" description="Low complexity" evidence="1">
    <location>
        <begin position="9"/>
        <end position="21"/>
    </location>
</feature>
<proteinExistence type="predicted"/>
<organism evidence="2">
    <name type="scientific">human gut metagenome</name>
    <dbReference type="NCBI Taxonomy" id="408170"/>
    <lineage>
        <taxon>unclassified sequences</taxon>
        <taxon>metagenomes</taxon>
        <taxon>organismal metagenomes</taxon>
    </lineage>
</organism>
<name>W1YMF5_9ZZZZ</name>
<protein>
    <submittedName>
        <fullName evidence="2">Uncharacterized protein</fullName>
    </submittedName>
</protein>
<dbReference type="AlphaFoldDB" id="W1YMF5"/>
<sequence>RPQMPRSEAAPATQAAPATKADPAWRLGALGLANGQVTLSPMAIRPSFMS</sequence>
<evidence type="ECO:0000313" key="2">
    <source>
        <dbReference type="EMBL" id="ETJ43506.1"/>
    </source>
</evidence>
<reference evidence="2" key="1">
    <citation type="submission" date="2013-12" db="EMBL/GenBank/DDBJ databases">
        <title>A Varibaculum cambriense genome reconstructed from a premature infant gut community with otherwise low bacterial novelty that shifts toward anaerobic metabolism during the third week of life.</title>
        <authorList>
            <person name="Brown C.T."/>
            <person name="Sharon I."/>
            <person name="Thomas B.C."/>
            <person name="Castelle C.J."/>
            <person name="Morowitz M.J."/>
            <person name="Banfield J.F."/>
        </authorList>
    </citation>
    <scope>NUCLEOTIDE SEQUENCE</scope>
</reference>
<evidence type="ECO:0000256" key="1">
    <source>
        <dbReference type="SAM" id="MobiDB-lite"/>
    </source>
</evidence>
<accession>W1YMF5</accession>
<feature type="non-terminal residue" evidence="2">
    <location>
        <position position="1"/>
    </location>
</feature>
<dbReference type="EMBL" id="AZMM01002490">
    <property type="protein sequence ID" value="ETJ43506.1"/>
    <property type="molecule type" value="Genomic_DNA"/>
</dbReference>
<gene>
    <name evidence="2" type="ORF">Q604_UNBC02490G0001</name>
</gene>
<comment type="caution">
    <text evidence="2">The sequence shown here is derived from an EMBL/GenBank/DDBJ whole genome shotgun (WGS) entry which is preliminary data.</text>
</comment>